<comment type="caution">
    <text evidence="1">The sequence shown here is derived from an EMBL/GenBank/DDBJ whole genome shotgun (WGS) entry which is preliminary data.</text>
</comment>
<dbReference type="Proteomes" id="UP000037178">
    <property type="component" value="Unassembled WGS sequence"/>
</dbReference>
<accession>A0A0J9E1Q5</accession>
<sequence length="65" mass="7125">MACRGQNSWHRKARTGGCTGLEHTTTCEMKSGHINPPIEYCPAARASPQATHRTPFQGAIIMSRD</sequence>
<proteinExistence type="predicted"/>
<name>A0A0J9E1Q5_9RHOB</name>
<reference evidence="1 2" key="1">
    <citation type="submission" date="2015-06" db="EMBL/GenBank/DDBJ databases">
        <title>Draft genome sequence of an Alphaproteobacteria species associated to the Mediterranean sponge Oscarella lobularis.</title>
        <authorList>
            <person name="Jourda C."/>
            <person name="Santini S."/>
            <person name="Claverie J.-M."/>
        </authorList>
    </citation>
    <scope>NUCLEOTIDE SEQUENCE [LARGE SCALE GENOMIC DNA]</scope>
    <source>
        <strain evidence="1">IGS</strain>
    </source>
</reference>
<evidence type="ECO:0000313" key="2">
    <source>
        <dbReference type="Proteomes" id="UP000037178"/>
    </source>
</evidence>
<evidence type="ECO:0000313" key="1">
    <source>
        <dbReference type="EMBL" id="KMW56645.1"/>
    </source>
</evidence>
<keyword evidence="2" id="KW-1185">Reference proteome</keyword>
<gene>
    <name evidence="1" type="ORF">AIOL_001599</name>
</gene>
<dbReference type="PATRIC" id="fig|1675527.3.peg.1694"/>
<dbReference type="STRING" id="1675527.AIOL_001599"/>
<protein>
    <submittedName>
        <fullName evidence="1">Uncharacterized protein</fullName>
    </submittedName>
</protein>
<dbReference type="AlphaFoldDB" id="A0A0J9E1Q5"/>
<dbReference type="EMBL" id="LFTY01000002">
    <property type="protein sequence ID" value="KMW56645.1"/>
    <property type="molecule type" value="Genomic_DNA"/>
</dbReference>
<organism evidence="1 2">
    <name type="scientific">Candidatus Rhodobacter oscarellae</name>
    <dbReference type="NCBI Taxonomy" id="1675527"/>
    <lineage>
        <taxon>Bacteria</taxon>
        <taxon>Pseudomonadati</taxon>
        <taxon>Pseudomonadota</taxon>
        <taxon>Alphaproteobacteria</taxon>
        <taxon>Rhodobacterales</taxon>
        <taxon>Rhodobacter group</taxon>
        <taxon>Rhodobacter</taxon>
    </lineage>
</organism>